<dbReference type="STRING" id="5601.A0A0D2CH48"/>
<dbReference type="AlphaFoldDB" id="A0A0D2CH48"/>
<evidence type="ECO:0000256" key="1">
    <source>
        <dbReference type="SAM" id="MobiDB-lite"/>
    </source>
</evidence>
<feature type="region of interest" description="Disordered" evidence="1">
    <location>
        <begin position="26"/>
        <end position="46"/>
    </location>
</feature>
<protein>
    <recommendedName>
        <fullName evidence="4">BZIP domain-containing protein</fullName>
    </recommendedName>
</protein>
<dbReference type="CDD" id="cd14688">
    <property type="entry name" value="bZIP_YAP"/>
    <property type="match status" value="1"/>
</dbReference>
<dbReference type="PANTHER" id="PTHR37540:SF5">
    <property type="entry name" value="TRANSCRIPTION FACTOR DOMAIN-CONTAINING PROTEIN"/>
    <property type="match status" value="1"/>
</dbReference>
<evidence type="ECO:0000313" key="3">
    <source>
        <dbReference type="Proteomes" id="UP000054266"/>
    </source>
</evidence>
<gene>
    <name evidence="2" type="ORF">PV04_09420</name>
</gene>
<evidence type="ECO:0000313" key="2">
    <source>
        <dbReference type="EMBL" id="KIW64491.1"/>
    </source>
</evidence>
<reference evidence="2 3" key="1">
    <citation type="submission" date="2015-01" db="EMBL/GenBank/DDBJ databases">
        <title>The Genome Sequence of Capronia semiimmersa CBS27337.</title>
        <authorList>
            <consortium name="The Broad Institute Genomics Platform"/>
            <person name="Cuomo C."/>
            <person name="de Hoog S."/>
            <person name="Gorbushina A."/>
            <person name="Stielow B."/>
            <person name="Teixiera M."/>
            <person name="Abouelleil A."/>
            <person name="Chapman S.B."/>
            <person name="Priest M."/>
            <person name="Young S.K."/>
            <person name="Wortman J."/>
            <person name="Nusbaum C."/>
            <person name="Birren B."/>
        </authorList>
    </citation>
    <scope>NUCLEOTIDE SEQUENCE [LARGE SCALE GENOMIC DNA]</scope>
    <source>
        <strain evidence="2 3">CBS 27337</strain>
    </source>
</reference>
<sequence>MSQPDIRGFRRGLEEVPAGRMTVTISSSSALSPAGVRRSTGDDWTGISDRKRRKQLQNRLNQRAFKERRRQEKLATAFGPRERPRVTYDALLENQSIILAPRDMPSGVPSLGYRLMWYPKVLGDPIVREVVSFARDTLWPTFSSSTAYPGFTPSLNEIWFHRILNVPIMRHAVISGTCIDLELLTGRRYSSTILSTVIELSREVRRLLSRLPPTQTLNAIGEHRQGLSDGQASNLHADNYGEAAGEAAQVKDDLLFAVMHLVKASTINLSLGFIPPSSFDTAAGVFGLFTPPLLLQRLQSLHLWGRSCPLQHQGKESDTQTAQHFSALESLVSLKGGLRGIHTPGFAEALHLFDVIVAAKRLNKPRFELPGRSVWFLRLIGGLRGEGVHALRMIPFRSVLDQPSLLEILTDIHILCSWVSDALSDQRHHDGTENPLSAEDMSTLRNSIEYRLLKYSPESDDVIEKLAHTAALMFMHGVLLPLPTRAPMTRLTDGLIETILRQCQHDESPFISLGEPKFFAWVVMMGAMATSDAEIQERTFLVEQLARFLGHMHISNWRDLKMILEEYLWVDWGCDLGGMVVWSMLGAHGNHGGGEVSAI</sequence>
<dbReference type="HOGENOM" id="CLU_015771_4_1_1"/>
<dbReference type="Proteomes" id="UP000054266">
    <property type="component" value="Unassembled WGS sequence"/>
</dbReference>
<proteinExistence type="predicted"/>
<evidence type="ECO:0008006" key="4">
    <source>
        <dbReference type="Google" id="ProtNLM"/>
    </source>
</evidence>
<organism evidence="2 3">
    <name type="scientific">Phialophora macrospora</name>
    <dbReference type="NCBI Taxonomy" id="1851006"/>
    <lineage>
        <taxon>Eukaryota</taxon>
        <taxon>Fungi</taxon>
        <taxon>Dikarya</taxon>
        <taxon>Ascomycota</taxon>
        <taxon>Pezizomycotina</taxon>
        <taxon>Eurotiomycetes</taxon>
        <taxon>Chaetothyriomycetidae</taxon>
        <taxon>Chaetothyriales</taxon>
        <taxon>Herpotrichiellaceae</taxon>
        <taxon>Phialophora</taxon>
    </lineage>
</organism>
<dbReference type="PANTHER" id="PTHR37540">
    <property type="entry name" value="TRANSCRIPTION FACTOR (ACR-2), PUTATIVE-RELATED-RELATED"/>
    <property type="match status" value="1"/>
</dbReference>
<name>A0A0D2CH48_9EURO</name>
<accession>A0A0D2CH48</accession>
<dbReference type="EMBL" id="KN846961">
    <property type="protein sequence ID" value="KIW64491.1"/>
    <property type="molecule type" value="Genomic_DNA"/>
</dbReference>
<keyword evidence="3" id="KW-1185">Reference proteome</keyword>